<keyword evidence="4" id="KW-1185">Reference proteome</keyword>
<dbReference type="Gene3D" id="3.40.50.720">
    <property type="entry name" value="NAD(P)-binding Rossmann-like Domain"/>
    <property type="match status" value="1"/>
</dbReference>
<organism evidence="3 4">
    <name type="scientific">Oleiharenicola lentus</name>
    <dbReference type="NCBI Taxonomy" id="2508720"/>
    <lineage>
        <taxon>Bacteria</taxon>
        <taxon>Pseudomonadati</taxon>
        <taxon>Verrucomicrobiota</taxon>
        <taxon>Opitutia</taxon>
        <taxon>Opitutales</taxon>
        <taxon>Opitutaceae</taxon>
        <taxon>Oleiharenicola</taxon>
    </lineage>
</organism>
<dbReference type="PANTHER" id="PTHR43818">
    <property type="entry name" value="BCDNA.GH03377"/>
    <property type="match status" value="1"/>
</dbReference>
<dbReference type="EMBL" id="SDHX01000002">
    <property type="protein sequence ID" value="RXK53519.1"/>
    <property type="molecule type" value="Genomic_DNA"/>
</dbReference>
<evidence type="ECO:0000259" key="1">
    <source>
        <dbReference type="Pfam" id="PF01408"/>
    </source>
</evidence>
<dbReference type="InterPro" id="IPR000683">
    <property type="entry name" value="Gfo/Idh/MocA-like_OxRdtase_N"/>
</dbReference>
<protein>
    <submittedName>
        <fullName evidence="3">Gfo/Idh/MocA family oxidoreductase</fullName>
    </submittedName>
</protein>
<dbReference type="InterPro" id="IPR050463">
    <property type="entry name" value="Gfo/Idh/MocA_oxidrdct_glycsds"/>
</dbReference>
<dbReference type="PANTHER" id="PTHR43818:SF5">
    <property type="entry name" value="OXIDOREDUCTASE FAMILY PROTEIN"/>
    <property type="match status" value="1"/>
</dbReference>
<feature type="domain" description="Gfo/Idh/MocA-like oxidoreductase N-terminal" evidence="1">
    <location>
        <begin position="41"/>
        <end position="171"/>
    </location>
</feature>
<accession>A0A4Q1C5F1</accession>
<dbReference type="SUPFAM" id="SSF51735">
    <property type="entry name" value="NAD(P)-binding Rossmann-fold domains"/>
    <property type="match status" value="1"/>
</dbReference>
<gene>
    <name evidence="3" type="ORF">ESB00_17655</name>
</gene>
<dbReference type="InterPro" id="IPR043906">
    <property type="entry name" value="Gfo/Idh/MocA_OxRdtase_bact_C"/>
</dbReference>
<comment type="caution">
    <text evidence="3">The sequence shown here is derived from an EMBL/GenBank/DDBJ whole genome shotgun (WGS) entry which is preliminary data.</text>
</comment>
<dbReference type="Pfam" id="PF01408">
    <property type="entry name" value="GFO_IDH_MocA"/>
    <property type="match status" value="1"/>
</dbReference>
<evidence type="ECO:0000313" key="4">
    <source>
        <dbReference type="Proteomes" id="UP000290218"/>
    </source>
</evidence>
<dbReference type="Proteomes" id="UP000290218">
    <property type="component" value="Unassembled WGS sequence"/>
</dbReference>
<dbReference type="PROSITE" id="PS51318">
    <property type="entry name" value="TAT"/>
    <property type="match status" value="1"/>
</dbReference>
<dbReference type="GO" id="GO:0000166">
    <property type="term" value="F:nucleotide binding"/>
    <property type="evidence" value="ECO:0007669"/>
    <property type="project" value="InterPro"/>
</dbReference>
<dbReference type="SUPFAM" id="SSF55347">
    <property type="entry name" value="Glyceraldehyde-3-phosphate dehydrogenase-like, C-terminal domain"/>
    <property type="match status" value="1"/>
</dbReference>
<dbReference type="RefSeq" id="WP_129049260.1">
    <property type="nucleotide sequence ID" value="NZ_SDHX01000002.1"/>
</dbReference>
<dbReference type="OrthoDB" id="9767999at2"/>
<dbReference type="Gene3D" id="3.30.360.10">
    <property type="entry name" value="Dihydrodipicolinate Reductase, domain 2"/>
    <property type="match status" value="1"/>
</dbReference>
<feature type="domain" description="Gfo/Idh/MocA-like oxidoreductase bacterial type C-terminal" evidence="2">
    <location>
        <begin position="215"/>
        <end position="461"/>
    </location>
</feature>
<dbReference type="InterPro" id="IPR006311">
    <property type="entry name" value="TAT_signal"/>
</dbReference>
<dbReference type="AlphaFoldDB" id="A0A4Q1C5F1"/>
<dbReference type="InterPro" id="IPR036291">
    <property type="entry name" value="NAD(P)-bd_dom_sf"/>
</dbReference>
<evidence type="ECO:0000313" key="3">
    <source>
        <dbReference type="EMBL" id="RXK53519.1"/>
    </source>
</evidence>
<proteinExistence type="predicted"/>
<name>A0A4Q1C5F1_9BACT</name>
<sequence>MTAPVSRRHFIRTAAGAAALISAPLIVPSRLFGAAAPSNRIRVGQIGCGRIAIGHDLPGVLRSGLADVVAVCDVDTRRIAAGKAWVENFYREAKLTAPEVATYADYKELLARKDIDAVVLSLPDHQHAEIGLRAVLAGKDVYLQKPFTMTHAESVVLRDAVVKSGRIMQIGSQQRSWGPHEQFRKACEFVRSGRVGRLQRVEIGLPIDPTKPDDPQQPVPATLNYDAWLGCTPEVYYTEQRVHSQQLNAQGQLDIGSRPGWLRNESYCLGMITGWGAHHFDIAHWGMDQEHGGPSKIEGQGEFPTNSIWNVHGKYNVHLTYPGGVQMRVSDELQNGIKFIGDEGWIFVARNEGATASDPKSNTPGQLHWLAASDEKLLDPNGVKVTFPASTSHHKNWLECVKSRATPLSPASMAHYSNTACILSWIAMKTARPLTWDVKAERFVNDDAANAMLTRPERPGYGALRLAGRA</sequence>
<reference evidence="3 4" key="1">
    <citation type="submission" date="2019-01" db="EMBL/GenBank/DDBJ databases">
        <title>Lacunisphaera sp. strain TWA-58.</title>
        <authorList>
            <person name="Chen W.-M."/>
        </authorList>
    </citation>
    <scope>NUCLEOTIDE SEQUENCE [LARGE SCALE GENOMIC DNA]</scope>
    <source>
        <strain evidence="3 4">TWA-58</strain>
    </source>
</reference>
<evidence type="ECO:0000259" key="2">
    <source>
        <dbReference type="Pfam" id="PF19051"/>
    </source>
</evidence>
<dbReference type="Pfam" id="PF19051">
    <property type="entry name" value="GFO_IDH_MocA_C2"/>
    <property type="match status" value="1"/>
</dbReference>